<dbReference type="GO" id="GO:0005737">
    <property type="term" value="C:cytoplasm"/>
    <property type="evidence" value="ECO:0007669"/>
    <property type="project" value="InterPro"/>
</dbReference>
<evidence type="ECO:0000256" key="8">
    <source>
        <dbReference type="ARBA" id="ARBA00030057"/>
    </source>
</evidence>
<keyword evidence="6" id="KW-0648">Protein biosynthesis</keyword>
<dbReference type="InterPro" id="IPR027031">
    <property type="entry name" value="Gly-tRNA_synthase/POLG2"/>
</dbReference>
<evidence type="ECO:0000256" key="7">
    <source>
        <dbReference type="ARBA" id="ARBA00023146"/>
    </source>
</evidence>
<dbReference type="InterPro" id="IPR002314">
    <property type="entry name" value="aa-tRNA-synt_IIb"/>
</dbReference>
<dbReference type="FunFam" id="3.30.40.230:FF:000005">
    <property type="entry name" value="Glycine--tRNA ligase"/>
    <property type="match status" value="1"/>
</dbReference>
<feature type="domain" description="Aminoacyl-transfer RNA synthetases class-II family profile" evidence="9">
    <location>
        <begin position="6"/>
        <end position="470"/>
    </location>
</feature>
<dbReference type="EMBL" id="DTFF01000021">
    <property type="protein sequence ID" value="HGI87258.1"/>
    <property type="molecule type" value="Genomic_DNA"/>
</dbReference>
<gene>
    <name evidence="10" type="primary">glyS</name>
    <name evidence="10" type="ORF">ENV14_02505</name>
</gene>
<dbReference type="PROSITE" id="PS50862">
    <property type="entry name" value="AA_TRNA_LIGASE_II"/>
    <property type="match status" value="1"/>
</dbReference>
<dbReference type="Pfam" id="PF00587">
    <property type="entry name" value="tRNA-synt_2b"/>
    <property type="match status" value="1"/>
</dbReference>
<accession>A0A7C4FBT9</accession>
<evidence type="ECO:0000256" key="4">
    <source>
        <dbReference type="ARBA" id="ARBA00022741"/>
    </source>
</evidence>
<dbReference type="InterPro" id="IPR036621">
    <property type="entry name" value="Anticodon-bd_dom_sf"/>
</dbReference>
<dbReference type="Gene3D" id="3.40.50.800">
    <property type="entry name" value="Anticodon-binding domain"/>
    <property type="match status" value="1"/>
</dbReference>
<sequence>MSSKFDKIIDYAVRKGFFWQSYEIYGGQAGFYDLGPLGVLLKSNIVDLWREFFVKQHQDFVVEIESPIIAPAIVFKASGHEESFTDYAVECLQCHRTFRADHLVEERLGVSAEGLGAEQLEKLIKENDIRCPICGGNLGSVYRFLLLFQTYIGPYSPSNLAYLRPEAAQGMFVNFKRVYELMKRRLPFGVAQIGRVARNEISPRQGLIRLREFTIMEIEFFYDDSNPSCDVIYENCSEEHINILRAEDRAEGIDKPTPVSVTEAVNEKIILSPWLAYWMCIAKKFVNVLGVPSDKMYFEEKLPSERAHYSKQTFDQIVVVEKWGKLEVSGHAYRHTYDLGRHMEFSKAELYAIRQLKTPKVIRRSIVKYDKNAVINFFGSKAPQVFKVLASLSSEALAKMVTESQGDRVVIEGIEIPKAIFKVEDVEEKVWVEKIIPHVAEPSFGAERLLYVVLEYAYSEDGGRVVMRFPRRVAPIKVGVTPLVDRDPLEEIAHRLFKELKKYYYAMYLEGDSIGKKYAQADELGIPFVITIDYETPSKGDVTIRDRDTKKQIRVPIADLVKVIDAGLRGVDILSLGYPIIE</sequence>
<dbReference type="GO" id="GO:0005524">
    <property type="term" value="F:ATP binding"/>
    <property type="evidence" value="ECO:0007669"/>
    <property type="project" value="UniProtKB-KW"/>
</dbReference>
<dbReference type="InterPro" id="IPR004154">
    <property type="entry name" value="Anticodon-bd"/>
</dbReference>
<dbReference type="Gene3D" id="3.30.930.10">
    <property type="entry name" value="Bira Bifunctional Protein, Domain 2"/>
    <property type="match status" value="1"/>
</dbReference>
<dbReference type="InterPro" id="IPR045864">
    <property type="entry name" value="aa-tRNA-synth_II/BPL/LPL"/>
</dbReference>
<evidence type="ECO:0000256" key="5">
    <source>
        <dbReference type="ARBA" id="ARBA00022840"/>
    </source>
</evidence>
<dbReference type="EC" id="6.1.1.14" evidence="1"/>
<keyword evidence="5" id="KW-0067">ATP-binding</keyword>
<keyword evidence="7" id="KW-0030">Aminoacyl-tRNA synthetase</keyword>
<dbReference type="GO" id="GO:0006426">
    <property type="term" value="P:glycyl-tRNA aminoacylation"/>
    <property type="evidence" value="ECO:0007669"/>
    <property type="project" value="InterPro"/>
</dbReference>
<keyword evidence="2" id="KW-0963">Cytoplasm</keyword>
<evidence type="ECO:0000256" key="2">
    <source>
        <dbReference type="ARBA" id="ARBA00022490"/>
    </source>
</evidence>
<evidence type="ECO:0000259" key="9">
    <source>
        <dbReference type="PROSITE" id="PS50862"/>
    </source>
</evidence>
<protein>
    <recommendedName>
        <fullName evidence="1">glycine--tRNA ligase</fullName>
        <ecNumber evidence="1">6.1.1.14</ecNumber>
    </recommendedName>
    <alternativeName>
        <fullName evidence="8">Diadenosine tetraphosphate synthetase</fullName>
    </alternativeName>
</protein>
<dbReference type="SUPFAM" id="SSF55681">
    <property type="entry name" value="Class II aaRS and biotin synthetases"/>
    <property type="match status" value="1"/>
</dbReference>
<dbReference type="PRINTS" id="PR01043">
    <property type="entry name" value="TRNASYNTHGLY"/>
</dbReference>
<dbReference type="PANTHER" id="PTHR10745">
    <property type="entry name" value="GLYCYL-TRNA SYNTHETASE/DNA POLYMERASE SUBUNIT GAMMA-2"/>
    <property type="match status" value="1"/>
</dbReference>
<dbReference type="SUPFAM" id="SSF52954">
    <property type="entry name" value="Class II aaRS ABD-related"/>
    <property type="match status" value="1"/>
</dbReference>
<dbReference type="NCBIfam" id="NF003211">
    <property type="entry name" value="PRK04173.1"/>
    <property type="match status" value="1"/>
</dbReference>
<name>A0A7C4FBT9_9CREN</name>
<keyword evidence="4" id="KW-0547">Nucleotide-binding</keyword>
<evidence type="ECO:0000313" key="10">
    <source>
        <dbReference type="EMBL" id="HGI87258.1"/>
    </source>
</evidence>
<comment type="caution">
    <text evidence="10">The sequence shown here is derived from an EMBL/GenBank/DDBJ whole genome shotgun (WGS) entry which is preliminary data.</text>
</comment>
<dbReference type="AlphaFoldDB" id="A0A7C4FBT9"/>
<evidence type="ECO:0000256" key="3">
    <source>
        <dbReference type="ARBA" id="ARBA00022598"/>
    </source>
</evidence>
<organism evidence="10">
    <name type="scientific">Ignisphaera aggregans</name>
    <dbReference type="NCBI Taxonomy" id="334771"/>
    <lineage>
        <taxon>Archaea</taxon>
        <taxon>Thermoproteota</taxon>
        <taxon>Thermoprotei</taxon>
        <taxon>Desulfurococcales</taxon>
        <taxon>Desulfurococcaceae</taxon>
        <taxon>Ignisphaera</taxon>
    </lineage>
</organism>
<reference evidence="10" key="1">
    <citation type="journal article" date="2020" name="mSystems">
        <title>Genome- and Community-Level Interaction Insights into Carbon Utilization and Element Cycling Functions of Hydrothermarchaeota in Hydrothermal Sediment.</title>
        <authorList>
            <person name="Zhou Z."/>
            <person name="Liu Y."/>
            <person name="Xu W."/>
            <person name="Pan J."/>
            <person name="Luo Z.H."/>
            <person name="Li M."/>
        </authorList>
    </citation>
    <scope>NUCLEOTIDE SEQUENCE [LARGE SCALE GENOMIC DNA]</scope>
    <source>
        <strain evidence="10">SpSt-732</strain>
    </source>
</reference>
<proteinExistence type="predicted"/>
<dbReference type="PANTHER" id="PTHR10745:SF0">
    <property type="entry name" value="GLYCINE--TRNA LIGASE"/>
    <property type="match status" value="1"/>
</dbReference>
<dbReference type="Pfam" id="PF03129">
    <property type="entry name" value="HGTP_anticodon"/>
    <property type="match status" value="1"/>
</dbReference>
<dbReference type="InterPro" id="IPR002315">
    <property type="entry name" value="tRNA-synt_gly"/>
</dbReference>
<dbReference type="Gene3D" id="3.30.40.230">
    <property type="match status" value="1"/>
</dbReference>
<dbReference type="GO" id="GO:0004820">
    <property type="term" value="F:glycine-tRNA ligase activity"/>
    <property type="evidence" value="ECO:0007669"/>
    <property type="project" value="UniProtKB-EC"/>
</dbReference>
<dbReference type="NCBIfam" id="TIGR00389">
    <property type="entry name" value="glyS_dimeric"/>
    <property type="match status" value="1"/>
</dbReference>
<evidence type="ECO:0000256" key="1">
    <source>
        <dbReference type="ARBA" id="ARBA00012829"/>
    </source>
</evidence>
<dbReference type="InterPro" id="IPR006195">
    <property type="entry name" value="aa-tRNA-synth_II"/>
</dbReference>
<evidence type="ECO:0000256" key="6">
    <source>
        <dbReference type="ARBA" id="ARBA00022917"/>
    </source>
</evidence>
<keyword evidence="3 10" id="KW-0436">Ligase</keyword>